<name>G0TZ08_TRYVY</name>
<reference evidence="2" key="1">
    <citation type="journal article" date="2012" name="Proc. Natl. Acad. Sci. U.S.A.">
        <title>Antigenic diversity is generated by distinct evolutionary mechanisms in African trypanosome species.</title>
        <authorList>
            <person name="Jackson A.P."/>
            <person name="Berry A."/>
            <person name="Aslett M."/>
            <person name="Allison H.C."/>
            <person name="Burton P."/>
            <person name="Vavrova-Anderson J."/>
            <person name="Brown R."/>
            <person name="Browne H."/>
            <person name="Corton N."/>
            <person name="Hauser H."/>
            <person name="Gamble J."/>
            <person name="Gilderthorp R."/>
            <person name="Marcello L."/>
            <person name="McQuillan J."/>
            <person name="Otto T.D."/>
            <person name="Quail M.A."/>
            <person name="Sanders M.J."/>
            <person name="van Tonder A."/>
            <person name="Ginger M.L."/>
            <person name="Field M.C."/>
            <person name="Barry J.D."/>
            <person name="Hertz-Fowler C."/>
            <person name="Berriman M."/>
        </authorList>
    </citation>
    <scope>NUCLEOTIDE SEQUENCE</scope>
    <source>
        <strain evidence="2">Y486</strain>
    </source>
</reference>
<feature type="region of interest" description="Disordered" evidence="1">
    <location>
        <begin position="28"/>
        <end position="48"/>
    </location>
</feature>
<gene>
    <name evidence="2" type="ORF">TVY486_0705360</name>
</gene>
<organism evidence="2">
    <name type="scientific">Trypanosoma vivax (strain Y486)</name>
    <dbReference type="NCBI Taxonomy" id="1055687"/>
    <lineage>
        <taxon>Eukaryota</taxon>
        <taxon>Discoba</taxon>
        <taxon>Euglenozoa</taxon>
        <taxon>Kinetoplastea</taxon>
        <taxon>Metakinetoplastina</taxon>
        <taxon>Trypanosomatida</taxon>
        <taxon>Trypanosomatidae</taxon>
        <taxon>Trypanosoma</taxon>
        <taxon>Duttonella</taxon>
    </lineage>
</organism>
<dbReference type="EMBL" id="HE573023">
    <property type="protein sequence ID" value="CCC49211.1"/>
    <property type="molecule type" value="Genomic_DNA"/>
</dbReference>
<sequence>MRRKGRGNLLKQEVRPCWAHCGQVGHTQIPHPPITKNERNTAKRKKVCKESKRKLKAVQRESELEIILSRKEINKLLCFAEAKPGRYTAVHDRCNHQQQSKCYCYYSPSRSSTTPRGQCKNKKSTLHRTNADMCCI</sequence>
<protein>
    <submittedName>
        <fullName evidence="2">Uncharacterized protein</fullName>
    </submittedName>
</protein>
<evidence type="ECO:0000256" key="1">
    <source>
        <dbReference type="SAM" id="MobiDB-lite"/>
    </source>
</evidence>
<proteinExistence type="predicted"/>
<accession>G0TZ08</accession>
<dbReference type="AlphaFoldDB" id="G0TZ08"/>
<evidence type="ECO:0000313" key="2">
    <source>
        <dbReference type="EMBL" id="CCC49211.1"/>
    </source>
</evidence>